<dbReference type="Pfam" id="PF14111">
    <property type="entry name" value="DUF4283"/>
    <property type="match status" value="1"/>
</dbReference>
<reference evidence="2" key="1">
    <citation type="submission" date="2023-12" db="EMBL/GenBank/DDBJ databases">
        <title>Genome assembly of Anisodus tanguticus.</title>
        <authorList>
            <person name="Wang Y.-J."/>
        </authorList>
    </citation>
    <scope>NUCLEOTIDE SEQUENCE</scope>
    <source>
        <strain evidence="2">KB-2021</strain>
        <tissue evidence="2">Leaf</tissue>
    </source>
</reference>
<protein>
    <recommendedName>
        <fullName evidence="1">DUF4283 domain-containing protein</fullName>
    </recommendedName>
</protein>
<proteinExistence type="predicted"/>
<name>A0AAE1T2N2_9SOLA</name>
<evidence type="ECO:0000259" key="1">
    <source>
        <dbReference type="Pfam" id="PF14111"/>
    </source>
</evidence>
<feature type="domain" description="DUF4283" evidence="1">
    <location>
        <begin position="171"/>
        <end position="230"/>
    </location>
</feature>
<sequence>MENRFGLKNIRFGSGRPGSVEISDSGRVTNPGRVDPINLFRFNNIIVCPEANTLNAIAEKKTQYNKLGNSYMQLSVLSTKTKLLSMSNGRRYKSNSWPKLQCHVQQTSCTNIFPILRGFFLCSSMASSSNTNDDFTVPLEEMDENLNLNGADGCLEYHEPLNPNSASGLPWSIVCRILTEKPMTVRFFQDAMAQAWMPGKCMTMKDLGNNCFLIQFYHERDFTRVMSNKP</sequence>
<organism evidence="2 3">
    <name type="scientific">Anisodus tanguticus</name>
    <dbReference type="NCBI Taxonomy" id="243964"/>
    <lineage>
        <taxon>Eukaryota</taxon>
        <taxon>Viridiplantae</taxon>
        <taxon>Streptophyta</taxon>
        <taxon>Embryophyta</taxon>
        <taxon>Tracheophyta</taxon>
        <taxon>Spermatophyta</taxon>
        <taxon>Magnoliopsida</taxon>
        <taxon>eudicotyledons</taxon>
        <taxon>Gunneridae</taxon>
        <taxon>Pentapetalae</taxon>
        <taxon>asterids</taxon>
        <taxon>lamiids</taxon>
        <taxon>Solanales</taxon>
        <taxon>Solanaceae</taxon>
        <taxon>Solanoideae</taxon>
        <taxon>Hyoscyameae</taxon>
        <taxon>Anisodus</taxon>
    </lineage>
</organism>
<keyword evidence="3" id="KW-1185">Reference proteome</keyword>
<dbReference type="InterPro" id="IPR025558">
    <property type="entry name" value="DUF4283"/>
</dbReference>
<dbReference type="Proteomes" id="UP001291623">
    <property type="component" value="Unassembled WGS sequence"/>
</dbReference>
<dbReference type="AlphaFoldDB" id="A0AAE1T2N2"/>
<accession>A0AAE1T2N2</accession>
<gene>
    <name evidence="2" type="ORF">RND71_002235</name>
</gene>
<dbReference type="EMBL" id="JAVYJV010000001">
    <property type="protein sequence ID" value="KAK4380373.1"/>
    <property type="molecule type" value="Genomic_DNA"/>
</dbReference>
<comment type="caution">
    <text evidence="2">The sequence shown here is derived from an EMBL/GenBank/DDBJ whole genome shotgun (WGS) entry which is preliminary data.</text>
</comment>
<evidence type="ECO:0000313" key="3">
    <source>
        <dbReference type="Proteomes" id="UP001291623"/>
    </source>
</evidence>
<evidence type="ECO:0000313" key="2">
    <source>
        <dbReference type="EMBL" id="KAK4380373.1"/>
    </source>
</evidence>